<evidence type="ECO:0000313" key="2">
    <source>
        <dbReference type="EMBL" id="KIH48211.1"/>
    </source>
</evidence>
<keyword evidence="1" id="KW-0472">Membrane</keyword>
<feature type="transmembrane region" description="Helical" evidence="1">
    <location>
        <begin position="38"/>
        <end position="57"/>
    </location>
</feature>
<keyword evidence="3" id="KW-1185">Reference proteome</keyword>
<reference evidence="2 3" key="1">
    <citation type="submission" date="2013-12" db="EMBL/GenBank/DDBJ databases">
        <title>Draft genome of the parsitic nematode Ancylostoma duodenale.</title>
        <authorList>
            <person name="Mitreva M."/>
        </authorList>
    </citation>
    <scope>NUCLEOTIDE SEQUENCE [LARGE SCALE GENOMIC DNA]</scope>
    <source>
        <strain evidence="2 3">Zhejiang</strain>
    </source>
</reference>
<keyword evidence="1" id="KW-0812">Transmembrane</keyword>
<keyword evidence="1" id="KW-1133">Transmembrane helix</keyword>
<sequence length="61" mass="7291">MDSLRRRCCWRRVWTHFAVAAVDVRRFVQDAHLAAVEFHFFELVAFFLGLFGGYRLLVDSW</sequence>
<proteinExistence type="predicted"/>
<dbReference type="AlphaFoldDB" id="A0A0C2FTH1"/>
<organism evidence="2 3">
    <name type="scientific">Ancylostoma duodenale</name>
    <dbReference type="NCBI Taxonomy" id="51022"/>
    <lineage>
        <taxon>Eukaryota</taxon>
        <taxon>Metazoa</taxon>
        <taxon>Ecdysozoa</taxon>
        <taxon>Nematoda</taxon>
        <taxon>Chromadorea</taxon>
        <taxon>Rhabditida</taxon>
        <taxon>Rhabditina</taxon>
        <taxon>Rhabditomorpha</taxon>
        <taxon>Strongyloidea</taxon>
        <taxon>Ancylostomatidae</taxon>
        <taxon>Ancylostomatinae</taxon>
        <taxon>Ancylostoma</taxon>
    </lineage>
</organism>
<gene>
    <name evidence="2" type="ORF">ANCDUO_21722</name>
</gene>
<evidence type="ECO:0000313" key="3">
    <source>
        <dbReference type="Proteomes" id="UP000054047"/>
    </source>
</evidence>
<accession>A0A0C2FTH1</accession>
<dbReference type="Proteomes" id="UP000054047">
    <property type="component" value="Unassembled WGS sequence"/>
</dbReference>
<protein>
    <submittedName>
        <fullName evidence="2">Uncharacterized protein</fullName>
    </submittedName>
</protein>
<dbReference type="EMBL" id="KN761568">
    <property type="protein sequence ID" value="KIH48211.1"/>
    <property type="molecule type" value="Genomic_DNA"/>
</dbReference>
<name>A0A0C2FTH1_9BILA</name>
<evidence type="ECO:0000256" key="1">
    <source>
        <dbReference type="SAM" id="Phobius"/>
    </source>
</evidence>